<name>A0A4Y7JW31_PAPSO</name>
<evidence type="ECO:0000313" key="2">
    <source>
        <dbReference type="Proteomes" id="UP000316621"/>
    </source>
</evidence>
<keyword evidence="2" id="KW-1185">Reference proteome</keyword>
<accession>A0A4Y7JW31</accession>
<reference evidence="1 2" key="1">
    <citation type="journal article" date="2018" name="Science">
        <title>The opium poppy genome and morphinan production.</title>
        <authorList>
            <person name="Guo L."/>
            <person name="Winzer T."/>
            <person name="Yang X."/>
            <person name="Li Y."/>
            <person name="Ning Z."/>
            <person name="He Z."/>
            <person name="Teodor R."/>
            <person name="Lu Y."/>
            <person name="Bowser T.A."/>
            <person name="Graham I.A."/>
            <person name="Ye K."/>
        </authorList>
    </citation>
    <scope>NUCLEOTIDE SEQUENCE [LARGE SCALE GENOMIC DNA]</scope>
    <source>
        <strain evidence="2">cv. HN1</strain>
        <tissue evidence="1">Leaves</tissue>
    </source>
</reference>
<dbReference type="EMBL" id="CM010719">
    <property type="protein sequence ID" value="RZC63929.1"/>
    <property type="molecule type" value="Genomic_DNA"/>
</dbReference>
<sequence>MMQNLIAIRVGFQKIKGITLVDQGKKKNDLVPDFECHVFVTKKIMTRSYEAVKIYIHLYSNQV</sequence>
<protein>
    <submittedName>
        <fullName evidence="1">Uncharacterized protein</fullName>
    </submittedName>
</protein>
<dbReference type="AlphaFoldDB" id="A0A4Y7JW31"/>
<proteinExistence type="predicted"/>
<dbReference type="Proteomes" id="UP000316621">
    <property type="component" value="Chromosome 5"/>
</dbReference>
<organism evidence="1 2">
    <name type="scientific">Papaver somniferum</name>
    <name type="common">Opium poppy</name>
    <dbReference type="NCBI Taxonomy" id="3469"/>
    <lineage>
        <taxon>Eukaryota</taxon>
        <taxon>Viridiplantae</taxon>
        <taxon>Streptophyta</taxon>
        <taxon>Embryophyta</taxon>
        <taxon>Tracheophyta</taxon>
        <taxon>Spermatophyta</taxon>
        <taxon>Magnoliopsida</taxon>
        <taxon>Ranunculales</taxon>
        <taxon>Papaveraceae</taxon>
        <taxon>Papaveroideae</taxon>
        <taxon>Papaver</taxon>
    </lineage>
</organism>
<dbReference type="Gramene" id="RZC63929">
    <property type="protein sequence ID" value="RZC63929"/>
    <property type="gene ID" value="C5167_025667"/>
</dbReference>
<gene>
    <name evidence="1" type="ORF">C5167_025667</name>
</gene>
<evidence type="ECO:0000313" key="1">
    <source>
        <dbReference type="EMBL" id="RZC63929.1"/>
    </source>
</evidence>